<evidence type="ECO:0000256" key="4">
    <source>
        <dbReference type="ARBA" id="ARBA00022692"/>
    </source>
</evidence>
<dbReference type="RefSeq" id="WP_116880987.1">
    <property type="nucleotide sequence ID" value="NZ_QURB01000005.1"/>
</dbReference>
<keyword evidence="10" id="KW-1185">Reference proteome</keyword>
<keyword evidence="7" id="KW-0813">Transport</keyword>
<keyword evidence="5 8" id="KW-1133">Transmembrane helix</keyword>
<evidence type="ECO:0000256" key="6">
    <source>
        <dbReference type="ARBA" id="ARBA00023136"/>
    </source>
</evidence>
<dbReference type="Proteomes" id="UP000257127">
    <property type="component" value="Unassembled WGS sequence"/>
</dbReference>
<dbReference type="InterPro" id="IPR003400">
    <property type="entry name" value="ExbD"/>
</dbReference>
<dbReference type="EMBL" id="QURB01000005">
    <property type="protein sequence ID" value="RFC54147.1"/>
    <property type="molecule type" value="Genomic_DNA"/>
</dbReference>
<keyword evidence="7" id="KW-0653">Protein transport</keyword>
<proteinExistence type="inferred from homology"/>
<gene>
    <name evidence="9" type="ORF">DXU93_09170</name>
</gene>
<dbReference type="GO" id="GO:0015031">
    <property type="term" value="P:protein transport"/>
    <property type="evidence" value="ECO:0007669"/>
    <property type="project" value="UniProtKB-KW"/>
</dbReference>
<keyword evidence="6 8" id="KW-0472">Membrane</keyword>
<dbReference type="GO" id="GO:0005886">
    <property type="term" value="C:plasma membrane"/>
    <property type="evidence" value="ECO:0007669"/>
    <property type="project" value="UniProtKB-SubCell"/>
</dbReference>
<evidence type="ECO:0000256" key="3">
    <source>
        <dbReference type="ARBA" id="ARBA00022475"/>
    </source>
</evidence>
<comment type="similarity">
    <text evidence="2 7">Belongs to the ExbD/TolR family.</text>
</comment>
<organism evidence="9 10">
    <name type="scientific">Brumimicrobium aurantiacum</name>
    <dbReference type="NCBI Taxonomy" id="1737063"/>
    <lineage>
        <taxon>Bacteria</taxon>
        <taxon>Pseudomonadati</taxon>
        <taxon>Bacteroidota</taxon>
        <taxon>Flavobacteriia</taxon>
        <taxon>Flavobacteriales</taxon>
        <taxon>Crocinitomicaceae</taxon>
        <taxon>Brumimicrobium</taxon>
    </lineage>
</organism>
<comment type="caution">
    <text evidence="9">The sequence shown here is derived from an EMBL/GenBank/DDBJ whole genome shotgun (WGS) entry which is preliminary data.</text>
</comment>
<dbReference type="OrthoDB" id="9801500at2"/>
<evidence type="ECO:0000256" key="7">
    <source>
        <dbReference type="RuleBase" id="RU003879"/>
    </source>
</evidence>
<evidence type="ECO:0000256" key="2">
    <source>
        <dbReference type="ARBA" id="ARBA00005811"/>
    </source>
</evidence>
<feature type="transmembrane region" description="Helical" evidence="8">
    <location>
        <begin position="12"/>
        <end position="31"/>
    </location>
</feature>
<evidence type="ECO:0000313" key="10">
    <source>
        <dbReference type="Proteomes" id="UP000257127"/>
    </source>
</evidence>
<sequence>MAQREAPEINAGSMADIAFLLLIFFLVTTTMDKDTAYLRKIPKKVESKIQPPPVEEKNIYKIVINSKQVIQARDSIIEPEDISTLNSRIKHFYTVNRDRKTDRALDYPYYAFGTKELYSNNLITQQNRLDALENRKVIDDKTSKMIDQTLVAIEKWNEKLEMMNLYTEFSGKKEMPEIAFEAHIRLESFVDTDYSAYVAVQSEVQRAVTELRDEEAMALFGITWTAMNRYIQQNKLEDTPELRLYQEHVELIETLYPLRLIEVKPKR</sequence>
<evidence type="ECO:0000256" key="5">
    <source>
        <dbReference type="ARBA" id="ARBA00022989"/>
    </source>
</evidence>
<evidence type="ECO:0000256" key="1">
    <source>
        <dbReference type="ARBA" id="ARBA00004162"/>
    </source>
</evidence>
<accession>A0A3E1EX76</accession>
<reference evidence="9 10" key="1">
    <citation type="submission" date="2018-08" db="EMBL/GenBank/DDBJ databases">
        <title>The draft genome squence of Brumimicrobium sp. N62.</title>
        <authorList>
            <person name="Du Z.-J."/>
            <person name="Luo H.-R."/>
        </authorList>
    </citation>
    <scope>NUCLEOTIDE SEQUENCE [LARGE SCALE GENOMIC DNA]</scope>
    <source>
        <strain evidence="9 10">N62</strain>
    </source>
</reference>
<keyword evidence="3" id="KW-1003">Cell membrane</keyword>
<dbReference type="GO" id="GO:0022857">
    <property type="term" value="F:transmembrane transporter activity"/>
    <property type="evidence" value="ECO:0007669"/>
    <property type="project" value="InterPro"/>
</dbReference>
<evidence type="ECO:0000256" key="8">
    <source>
        <dbReference type="SAM" id="Phobius"/>
    </source>
</evidence>
<dbReference type="AlphaFoldDB" id="A0A3E1EX76"/>
<evidence type="ECO:0000313" key="9">
    <source>
        <dbReference type="EMBL" id="RFC54147.1"/>
    </source>
</evidence>
<keyword evidence="4 7" id="KW-0812">Transmembrane</keyword>
<dbReference type="Pfam" id="PF02472">
    <property type="entry name" value="ExbD"/>
    <property type="match status" value="1"/>
</dbReference>
<protein>
    <submittedName>
        <fullName evidence="9">Biopolymer transporter ExbD</fullName>
    </submittedName>
</protein>
<name>A0A3E1EX76_9FLAO</name>
<comment type="subcellular location">
    <subcellularLocation>
        <location evidence="1">Cell membrane</location>
        <topology evidence="1">Single-pass membrane protein</topology>
    </subcellularLocation>
    <subcellularLocation>
        <location evidence="7">Cell membrane</location>
        <topology evidence="7">Single-pass type II membrane protein</topology>
    </subcellularLocation>
</comment>